<dbReference type="KEGG" id="cgl:Cgl0416"/>
<name>Q8NT92_CORGL</name>
<protein>
    <submittedName>
        <fullName evidence="1">Uncharacterized protein</fullName>
    </submittedName>
</protein>
<reference evidence="2" key="1">
    <citation type="journal article" date="2003" name="Appl. Microbiol. Biotechnol.">
        <title>The Corynebacterium glutamicum genome: features and impacts on biotechnological processes.</title>
        <authorList>
            <person name="Ikeda M."/>
            <person name="Nakagawa S."/>
        </authorList>
    </citation>
    <scope>NUCLEOTIDE SEQUENCE [LARGE SCALE GENOMIC DNA]</scope>
    <source>
        <strain evidence="2">ATCC 13032 / DSM 20300 / BCRC 11384 / JCM 1318 / LMG 3730 / NCIMB 10025</strain>
    </source>
</reference>
<dbReference type="EMBL" id="BA000036">
    <property type="protein sequence ID" value="BAB97809.1"/>
    <property type="molecule type" value="Genomic_DNA"/>
</dbReference>
<evidence type="ECO:0000313" key="1">
    <source>
        <dbReference type="EMBL" id="BAB97809.1"/>
    </source>
</evidence>
<dbReference type="AlphaFoldDB" id="Q8NT92"/>
<dbReference type="Proteomes" id="UP000000582">
    <property type="component" value="Chromosome"/>
</dbReference>
<accession>Q8NT92</accession>
<proteinExistence type="predicted"/>
<evidence type="ECO:0000313" key="2">
    <source>
        <dbReference type="Proteomes" id="UP000000582"/>
    </source>
</evidence>
<dbReference type="HOGENOM" id="CLU_2492569_0_0_11"/>
<gene>
    <name evidence="1" type="ordered locus">Cgl0416</name>
</gene>
<organism evidence="1 2">
    <name type="scientific">Corynebacterium glutamicum (strain ATCC 13032 / DSM 20300 / JCM 1318 / BCRC 11384 / CCUG 27702 / LMG 3730 / NBRC 12168 / NCIMB 10025 / NRRL B-2784 / 534)</name>
    <dbReference type="NCBI Taxonomy" id="196627"/>
    <lineage>
        <taxon>Bacteria</taxon>
        <taxon>Bacillati</taxon>
        <taxon>Actinomycetota</taxon>
        <taxon>Actinomycetes</taxon>
        <taxon>Mycobacteriales</taxon>
        <taxon>Corynebacteriaceae</taxon>
        <taxon>Corynebacterium</taxon>
    </lineage>
</organism>
<keyword evidence="2" id="KW-1185">Reference proteome</keyword>
<sequence length="86" mass="9824">MSLIPAASTIGKIWAFTRTHEPQLSRTMISTEWPMVAPTPSHFTTLRERIRPESFTMDTILNGDIHYRFGVCALMNQEGFCLSHEL</sequence>
<dbReference type="BioCyc" id="CORYNE:G18NG-9973-MONOMER"/>